<gene>
    <name evidence="2" type="ORF">ACFQDP_21870</name>
</gene>
<reference evidence="3" key="1">
    <citation type="journal article" date="2019" name="Int. J. Syst. Evol. Microbiol.">
        <title>The Global Catalogue of Microorganisms (GCM) 10K type strain sequencing project: providing services to taxonomists for standard genome sequencing and annotation.</title>
        <authorList>
            <consortium name="The Broad Institute Genomics Platform"/>
            <consortium name="The Broad Institute Genome Sequencing Center for Infectious Disease"/>
            <person name="Wu L."/>
            <person name="Ma J."/>
        </authorList>
    </citation>
    <scope>NUCLEOTIDE SEQUENCE [LARGE SCALE GENOMIC DNA]</scope>
    <source>
        <strain evidence="3">CCUG 36916</strain>
    </source>
</reference>
<dbReference type="Gene3D" id="1.20.910.10">
    <property type="entry name" value="Heme oxygenase-like"/>
    <property type="match status" value="1"/>
</dbReference>
<organism evidence="2 3">
    <name type="scientific">Methylorubrum zatmanii</name>
    <dbReference type="NCBI Taxonomy" id="29429"/>
    <lineage>
        <taxon>Bacteria</taxon>
        <taxon>Pseudomonadati</taxon>
        <taxon>Pseudomonadota</taxon>
        <taxon>Alphaproteobacteria</taxon>
        <taxon>Hyphomicrobiales</taxon>
        <taxon>Methylobacteriaceae</taxon>
        <taxon>Methylorubrum</taxon>
    </lineage>
</organism>
<dbReference type="InterPro" id="IPR004305">
    <property type="entry name" value="Thiaminase-2/PQQC"/>
</dbReference>
<evidence type="ECO:0000313" key="3">
    <source>
        <dbReference type="Proteomes" id="UP001596237"/>
    </source>
</evidence>
<evidence type="ECO:0000259" key="1">
    <source>
        <dbReference type="Pfam" id="PF03070"/>
    </source>
</evidence>
<keyword evidence="3" id="KW-1185">Reference proteome</keyword>
<dbReference type="InterPro" id="IPR050967">
    <property type="entry name" value="Thiamine_Salvage_TenA"/>
</dbReference>
<sequence>MAEDLSADRVSRQPALSQQAEFSQEAWARNHAAYETIRAMPFNAELADGSLSPERFRRYIVQDAHYLIGFGRALALAAAKAPHPDRIVQFARGAETAIVVERALHGGFFRDYGIDAASFAATPLSPACDHYVAWLMASAYAEPYEVVLGALLPCFWIYAEVGRDIFSRAAVDNPYRAWIDTYAGEEFGEAVAAMIAATDEAALEASPALRERMQAAYAHATRLEYLFWDGAYRDRVWPL</sequence>
<feature type="domain" description="Thiaminase-2/PQQC" evidence="1">
    <location>
        <begin position="41"/>
        <end position="233"/>
    </location>
</feature>
<accession>A0ABW1WXR0</accession>
<dbReference type="CDD" id="cd19365">
    <property type="entry name" value="TenA_C-like"/>
    <property type="match status" value="1"/>
</dbReference>
<comment type="caution">
    <text evidence="2">The sequence shown here is derived from an EMBL/GenBank/DDBJ whole genome shotgun (WGS) entry which is preliminary data.</text>
</comment>
<evidence type="ECO:0000313" key="2">
    <source>
        <dbReference type="EMBL" id="MFC6391960.1"/>
    </source>
</evidence>
<protein>
    <submittedName>
        <fullName evidence="2">TenA family protein</fullName>
    </submittedName>
</protein>
<proteinExistence type="predicted"/>
<dbReference type="PANTHER" id="PTHR43198">
    <property type="entry name" value="BIFUNCTIONAL TH2 PROTEIN"/>
    <property type="match status" value="1"/>
</dbReference>
<dbReference type="InterPro" id="IPR016084">
    <property type="entry name" value="Haem_Oase-like_multi-hlx"/>
</dbReference>
<dbReference type="EMBL" id="JBHSTT010000086">
    <property type="protein sequence ID" value="MFC6391960.1"/>
    <property type="molecule type" value="Genomic_DNA"/>
</dbReference>
<dbReference type="PANTHER" id="PTHR43198:SF2">
    <property type="entry name" value="SI:CH1073-67J19.1-RELATED"/>
    <property type="match status" value="1"/>
</dbReference>
<dbReference type="Pfam" id="PF03070">
    <property type="entry name" value="TENA_THI-4"/>
    <property type="match status" value="1"/>
</dbReference>
<dbReference type="RefSeq" id="WP_378741851.1">
    <property type="nucleotide sequence ID" value="NZ_JBHSTT010000086.1"/>
</dbReference>
<dbReference type="SUPFAM" id="SSF48613">
    <property type="entry name" value="Heme oxygenase-like"/>
    <property type="match status" value="1"/>
</dbReference>
<dbReference type="Proteomes" id="UP001596237">
    <property type="component" value="Unassembled WGS sequence"/>
</dbReference>
<name>A0ABW1WXR0_9HYPH</name>